<dbReference type="PANTHER" id="PTHR47027">
    <property type="entry name" value="REVERSE TRANSCRIPTASE DOMAIN-CONTAINING PROTEIN"/>
    <property type="match status" value="1"/>
</dbReference>
<evidence type="ECO:0000313" key="2">
    <source>
        <dbReference type="Proteomes" id="UP000299102"/>
    </source>
</evidence>
<name>A0A4C1URS6_EUMVA</name>
<protein>
    <submittedName>
        <fullName evidence="1">Uncharacterized transposon-derived protein F52C9.6</fullName>
    </submittedName>
</protein>
<dbReference type="STRING" id="151549.A0A4C1URS6"/>
<comment type="caution">
    <text evidence="1">The sequence shown here is derived from an EMBL/GenBank/DDBJ whole genome shotgun (WGS) entry which is preliminary data.</text>
</comment>
<dbReference type="Proteomes" id="UP000299102">
    <property type="component" value="Unassembled WGS sequence"/>
</dbReference>
<keyword evidence="2" id="KW-1185">Reference proteome</keyword>
<dbReference type="EMBL" id="BGZK01000208">
    <property type="protein sequence ID" value="GBP28534.1"/>
    <property type="molecule type" value="Genomic_DNA"/>
</dbReference>
<gene>
    <name evidence="1" type="ORF">EVAR_22999_1</name>
</gene>
<accession>A0A4C1URS6</accession>
<evidence type="ECO:0000313" key="1">
    <source>
        <dbReference type="EMBL" id="GBP28534.1"/>
    </source>
</evidence>
<dbReference type="PANTHER" id="PTHR47027:SF20">
    <property type="entry name" value="REVERSE TRANSCRIPTASE-LIKE PROTEIN WITH RNA-DIRECTED DNA POLYMERASE DOMAIN"/>
    <property type="match status" value="1"/>
</dbReference>
<dbReference type="AlphaFoldDB" id="A0A4C1URS6"/>
<dbReference type="OrthoDB" id="411823at2759"/>
<sequence>MVSHTLNSLAVVGSHIFTHGSRVEGEIGVALTEWQDREETWYFTLRQDLFCSVFQADLVTLQRGIRRGKKKFKLKNMPYYACGTAKKQHVLHALEECHIFMRERADLEVEIEIMRGTRLPNAAAAHAGRHTRTTAGAPAHTSPLTLIRGNQLLVTGDQTNIEIERRVANAWNRCWSLKEILKSEHFPIASKRKAFKSCVLAYLTYGCQTWALRQKHFLKLRTCQRGMERSIIGVTKTDRIRLEDIRSITKVEDIIKKIRQLKWRWTGHMTRDSRIKWMKILTVQPDNKKKRGRQRDGWMI</sequence>
<reference evidence="1 2" key="1">
    <citation type="journal article" date="2019" name="Commun. Biol.">
        <title>The bagworm genome reveals a unique fibroin gene that provides high tensile strength.</title>
        <authorList>
            <person name="Kono N."/>
            <person name="Nakamura H."/>
            <person name="Ohtoshi R."/>
            <person name="Tomita M."/>
            <person name="Numata K."/>
            <person name="Arakawa K."/>
        </authorList>
    </citation>
    <scope>NUCLEOTIDE SEQUENCE [LARGE SCALE GENOMIC DNA]</scope>
</reference>
<proteinExistence type="predicted"/>
<organism evidence="1 2">
    <name type="scientific">Eumeta variegata</name>
    <name type="common">Bagworm moth</name>
    <name type="synonym">Eumeta japonica</name>
    <dbReference type="NCBI Taxonomy" id="151549"/>
    <lineage>
        <taxon>Eukaryota</taxon>
        <taxon>Metazoa</taxon>
        <taxon>Ecdysozoa</taxon>
        <taxon>Arthropoda</taxon>
        <taxon>Hexapoda</taxon>
        <taxon>Insecta</taxon>
        <taxon>Pterygota</taxon>
        <taxon>Neoptera</taxon>
        <taxon>Endopterygota</taxon>
        <taxon>Lepidoptera</taxon>
        <taxon>Glossata</taxon>
        <taxon>Ditrysia</taxon>
        <taxon>Tineoidea</taxon>
        <taxon>Psychidae</taxon>
        <taxon>Oiketicinae</taxon>
        <taxon>Eumeta</taxon>
    </lineage>
</organism>